<evidence type="ECO:0000313" key="3">
    <source>
        <dbReference type="EMBL" id="OHV34059.1"/>
    </source>
</evidence>
<dbReference type="OrthoDB" id="3534750at2"/>
<dbReference type="CDD" id="cd23415">
    <property type="entry name" value="beta-trefoil_Ricin_AH"/>
    <property type="match status" value="1"/>
</dbReference>
<evidence type="ECO:0000259" key="2">
    <source>
        <dbReference type="SMART" id="SM00458"/>
    </source>
</evidence>
<sequence length="285" mass="29116">MSAPRRSTAPSRWQVIALFAVLLCVTSVLLGSAAAQNAQVYFSWDETSTQSTAAGPSGETPGQQGAGRSWPAASRPTTSAPAAAASAPGPVSPAAPGAGAGPGEATSAPVPGAARPPVTAPPTRRPTSAPSLNPVPLGAAGSVAPAPARAATPAPKPAPAPPPPLEITSVANGKCLANKGGRNMGTQYCRKTLAEKWTMFGYGSVMLVNAGNGLCLDSNDQNHIYGLACTDTRRHQQWRVVERGGGTIDLVNVGNGRCLASVDSGYPYTVTCDADDILQRWIIRR</sequence>
<proteinExistence type="predicted"/>
<feature type="compositionally biased region" description="Pro residues" evidence="1">
    <location>
        <begin position="154"/>
        <end position="165"/>
    </location>
</feature>
<dbReference type="InterPro" id="IPR000772">
    <property type="entry name" value="Ricin_B_lectin"/>
</dbReference>
<protein>
    <recommendedName>
        <fullName evidence="2">Ricin B lectin domain-containing protein</fullName>
    </recommendedName>
</protein>
<dbReference type="Proteomes" id="UP000179627">
    <property type="component" value="Unassembled WGS sequence"/>
</dbReference>
<feature type="domain" description="Ricin B lectin" evidence="2">
    <location>
        <begin position="163"/>
        <end position="284"/>
    </location>
</feature>
<organism evidence="3 4">
    <name type="scientific">Parafrankia colletiae</name>
    <dbReference type="NCBI Taxonomy" id="573497"/>
    <lineage>
        <taxon>Bacteria</taxon>
        <taxon>Bacillati</taxon>
        <taxon>Actinomycetota</taxon>
        <taxon>Actinomycetes</taxon>
        <taxon>Frankiales</taxon>
        <taxon>Frankiaceae</taxon>
        <taxon>Parafrankia</taxon>
    </lineage>
</organism>
<dbReference type="EMBL" id="MBLM01000129">
    <property type="protein sequence ID" value="OHV34059.1"/>
    <property type="molecule type" value="Genomic_DNA"/>
</dbReference>
<dbReference type="Pfam" id="PF00652">
    <property type="entry name" value="Ricin_B_lectin"/>
    <property type="match status" value="1"/>
</dbReference>
<dbReference type="SUPFAM" id="SSF50370">
    <property type="entry name" value="Ricin B-like lectins"/>
    <property type="match status" value="1"/>
</dbReference>
<reference evidence="4" key="1">
    <citation type="submission" date="2016-07" db="EMBL/GenBank/DDBJ databases">
        <title>Sequence Frankia sp. strain CcI1.17.</title>
        <authorList>
            <person name="Ghodhbane-Gtari F."/>
            <person name="Swanson E."/>
            <person name="Gueddou A."/>
            <person name="Morris K."/>
            <person name="Hezbri K."/>
            <person name="Ktari A."/>
            <person name="Nouioui I."/>
            <person name="Abebe-Akele F."/>
            <person name="Simpson S."/>
            <person name="Thomas K."/>
            <person name="Gtari M."/>
            <person name="Tisa L.S."/>
            <person name="Hurst S."/>
        </authorList>
    </citation>
    <scope>NUCLEOTIDE SEQUENCE [LARGE SCALE GENOMIC DNA]</scope>
    <source>
        <strain evidence="4">Cc1.17</strain>
    </source>
</reference>
<keyword evidence="4" id="KW-1185">Reference proteome</keyword>
<accession>A0A1S1QKF3</accession>
<evidence type="ECO:0000313" key="4">
    <source>
        <dbReference type="Proteomes" id="UP000179627"/>
    </source>
</evidence>
<dbReference type="SMART" id="SM00458">
    <property type="entry name" value="RICIN"/>
    <property type="match status" value="1"/>
</dbReference>
<dbReference type="AlphaFoldDB" id="A0A1S1QKF3"/>
<dbReference type="Gene3D" id="2.80.10.50">
    <property type="match status" value="1"/>
</dbReference>
<dbReference type="RefSeq" id="WP_084132476.1">
    <property type="nucleotide sequence ID" value="NZ_MBLM01000129.1"/>
</dbReference>
<name>A0A1S1QKF3_9ACTN</name>
<comment type="caution">
    <text evidence="3">The sequence shown here is derived from an EMBL/GenBank/DDBJ whole genome shotgun (WGS) entry which is preliminary data.</text>
</comment>
<feature type="region of interest" description="Disordered" evidence="1">
    <location>
        <begin position="49"/>
        <end position="166"/>
    </location>
</feature>
<dbReference type="PROSITE" id="PS50231">
    <property type="entry name" value="RICIN_B_LECTIN"/>
    <property type="match status" value="1"/>
</dbReference>
<evidence type="ECO:0000256" key="1">
    <source>
        <dbReference type="SAM" id="MobiDB-lite"/>
    </source>
</evidence>
<feature type="compositionally biased region" description="Low complexity" evidence="1">
    <location>
        <begin position="71"/>
        <end position="117"/>
    </location>
</feature>
<feature type="compositionally biased region" description="Low complexity" evidence="1">
    <location>
        <begin position="125"/>
        <end position="153"/>
    </location>
</feature>
<gene>
    <name evidence="3" type="ORF">CC117_22435</name>
</gene>
<dbReference type="InterPro" id="IPR035992">
    <property type="entry name" value="Ricin_B-like_lectins"/>
</dbReference>